<feature type="compositionally biased region" description="Basic and acidic residues" evidence="6">
    <location>
        <begin position="93"/>
        <end position="102"/>
    </location>
</feature>
<dbReference type="GO" id="GO:0033254">
    <property type="term" value="C:vacuolar transporter chaperone complex"/>
    <property type="evidence" value="ECO:0007669"/>
    <property type="project" value="TreeGrafter"/>
</dbReference>
<evidence type="ECO:0000256" key="5">
    <source>
        <dbReference type="ARBA" id="ARBA00023136"/>
    </source>
</evidence>
<dbReference type="OrthoDB" id="6493944at2759"/>
<feature type="transmembrane region" description="Helical" evidence="7">
    <location>
        <begin position="756"/>
        <end position="776"/>
    </location>
</feature>
<feature type="transmembrane region" description="Helical" evidence="7">
    <location>
        <begin position="690"/>
        <end position="707"/>
    </location>
</feature>
<evidence type="ECO:0000256" key="4">
    <source>
        <dbReference type="ARBA" id="ARBA00022989"/>
    </source>
</evidence>
<evidence type="ECO:0000256" key="7">
    <source>
        <dbReference type="SAM" id="Phobius"/>
    </source>
</evidence>
<organism evidence="9 10">
    <name type="scientific">Coniella lustricola</name>
    <dbReference type="NCBI Taxonomy" id="2025994"/>
    <lineage>
        <taxon>Eukaryota</taxon>
        <taxon>Fungi</taxon>
        <taxon>Dikarya</taxon>
        <taxon>Ascomycota</taxon>
        <taxon>Pezizomycotina</taxon>
        <taxon>Sordariomycetes</taxon>
        <taxon>Sordariomycetidae</taxon>
        <taxon>Diaporthales</taxon>
        <taxon>Schizoparmaceae</taxon>
        <taxon>Coniella</taxon>
    </lineage>
</organism>
<dbReference type="InterPro" id="IPR004331">
    <property type="entry name" value="SPX_dom"/>
</dbReference>
<evidence type="ECO:0000259" key="8">
    <source>
        <dbReference type="PROSITE" id="PS51382"/>
    </source>
</evidence>
<sequence>MRFGKTLSSSEYDAWKDHYLDYAKLKSMLREDDYGMEDGSWTDDDETRFSDEIFNVQLGKVTSFHEAKFQELRERTDAAFEKLKELPTTTAASDKDVEKEEQGQGQEQEQQHQQKGKDVVSRSDATTKALKELEKELDMITNELNELKRYSNLNYTGFLKIVKKHDRKRGLRYKMRPMIMKSLSDRPFNSEQIYAPMIHRLSLAYFTVKQQLEEGISDELLAELEDSNELQETKNGEKYSAYKFWIHPDNLLEVKTFIMRRLPNLVYSDSSAKEVDGSEDPSLTSLYFDNSKFDLYNNKLKRDADASSLRLRWYGSLAASPQLYLEQKIVHANGGSEENKFTIKAKYIKQFIDGQYHMEKSIAKMERQGQSADEVAKFKSTVDSIQEFIKERKLEPVIRANYKRTAFQKPSDDRIRISIDTDLAFVREDTLDARRPCRDPNEWHRLDIDKRNISYPFSEINQSEVSRFPYALLEIKLKEDPNRKRSEWVEDLMTSHLVYPAQRFSKFAHGISVLFDDYVNTLPFWLSDLDKDIHREPQAAFEEEEQKKARRAADEEVVGSLLGAKVGSFVPSKSSPVSKSYLAERVAKDSAAAGGSSSPTAGRAPQGQNDGSSTNQQNGGAHNQQQQQRSYGTIVPSFSILTRYARLQQRRESRVLPEGVVEPDTWIKNQGPLKIEPKVWLANERTFMKWQHISVLLGGLAVALYTAAGGGTDLLPLAMGIVYLAIAAFAGLWGYLMHTKRRGMIIERSGRDFDDLTGPFVVSAALVVALVINFVLQYRSATKRMNASGVVDHNVTMIVEELLR</sequence>
<dbReference type="GO" id="GO:0000329">
    <property type="term" value="C:fungal-type vacuole membrane"/>
    <property type="evidence" value="ECO:0007669"/>
    <property type="project" value="TreeGrafter"/>
</dbReference>
<keyword evidence="10" id="KW-1185">Reference proteome</keyword>
<gene>
    <name evidence="9" type="ORF">BD289DRAFT_507211</name>
</gene>
<dbReference type="PANTHER" id="PTHR46140:SF2">
    <property type="entry name" value="VACUOLAR TRANSPORTER CHAPERONE 3 COMPLEX SUBUNIT 3-RELATED"/>
    <property type="match status" value="1"/>
</dbReference>
<feature type="region of interest" description="Disordered" evidence="6">
    <location>
        <begin position="85"/>
        <end position="124"/>
    </location>
</feature>
<dbReference type="Pfam" id="PF02656">
    <property type="entry name" value="DUF202"/>
    <property type="match status" value="1"/>
</dbReference>
<dbReference type="InterPro" id="IPR051572">
    <property type="entry name" value="VTC_Complex_Subunit"/>
</dbReference>
<feature type="compositionally biased region" description="Low complexity" evidence="6">
    <location>
        <begin position="589"/>
        <end position="604"/>
    </location>
</feature>
<name>A0A2T3A3M5_9PEZI</name>
<evidence type="ECO:0000256" key="1">
    <source>
        <dbReference type="ARBA" id="ARBA00004128"/>
    </source>
</evidence>
<dbReference type="InterPro" id="IPR003807">
    <property type="entry name" value="DUF202"/>
</dbReference>
<feature type="compositionally biased region" description="Basic and acidic residues" evidence="6">
    <location>
        <begin position="109"/>
        <end position="121"/>
    </location>
</feature>
<dbReference type="EMBL" id="KZ678483">
    <property type="protein sequence ID" value="PSR82251.1"/>
    <property type="molecule type" value="Genomic_DNA"/>
</dbReference>
<evidence type="ECO:0000313" key="9">
    <source>
        <dbReference type="EMBL" id="PSR82251.1"/>
    </source>
</evidence>
<dbReference type="STRING" id="2025994.A0A2T3A3M5"/>
<reference evidence="9 10" key="1">
    <citation type="journal article" date="2018" name="Mycol. Prog.">
        <title>Coniella lustricola, a new species from submerged detritus.</title>
        <authorList>
            <person name="Raudabaugh D.B."/>
            <person name="Iturriaga T."/>
            <person name="Carver A."/>
            <person name="Mondo S."/>
            <person name="Pangilinan J."/>
            <person name="Lipzen A."/>
            <person name="He G."/>
            <person name="Amirebrahimi M."/>
            <person name="Grigoriev I.V."/>
            <person name="Miller A.N."/>
        </authorList>
    </citation>
    <scope>NUCLEOTIDE SEQUENCE [LARGE SCALE GENOMIC DNA]</scope>
    <source>
        <strain evidence="9 10">B22-T-1</strain>
    </source>
</reference>
<protein>
    <submittedName>
        <fullName evidence="9">VTC domain-domain-containing protein</fullName>
    </submittedName>
</protein>
<dbReference type="GO" id="GO:0006799">
    <property type="term" value="P:polyphosphate biosynthetic process"/>
    <property type="evidence" value="ECO:0007669"/>
    <property type="project" value="UniProtKB-ARBA"/>
</dbReference>
<evidence type="ECO:0000313" key="10">
    <source>
        <dbReference type="Proteomes" id="UP000241462"/>
    </source>
</evidence>
<accession>A0A2T3A3M5</accession>
<feature type="compositionally biased region" description="Low complexity" evidence="6">
    <location>
        <begin position="615"/>
        <end position="628"/>
    </location>
</feature>
<evidence type="ECO:0000256" key="6">
    <source>
        <dbReference type="SAM" id="MobiDB-lite"/>
    </source>
</evidence>
<evidence type="ECO:0000256" key="2">
    <source>
        <dbReference type="ARBA" id="ARBA00022554"/>
    </source>
</evidence>
<dbReference type="CDD" id="cd14480">
    <property type="entry name" value="SPX_VTC2_like"/>
    <property type="match status" value="1"/>
</dbReference>
<dbReference type="Pfam" id="PF09359">
    <property type="entry name" value="VTC"/>
    <property type="match status" value="1"/>
</dbReference>
<dbReference type="InterPro" id="IPR018966">
    <property type="entry name" value="VTC_domain"/>
</dbReference>
<feature type="domain" description="SPX" evidence="8">
    <location>
        <begin position="1"/>
        <end position="179"/>
    </location>
</feature>
<proteinExistence type="predicted"/>
<dbReference type="InterPro" id="IPR042267">
    <property type="entry name" value="VTC_sf"/>
</dbReference>
<dbReference type="Gene3D" id="3.20.100.30">
    <property type="entry name" value="VTC, catalytic tunnel domain"/>
    <property type="match status" value="1"/>
</dbReference>
<dbReference type="InParanoid" id="A0A2T3A3M5"/>
<evidence type="ECO:0000256" key="3">
    <source>
        <dbReference type="ARBA" id="ARBA00022692"/>
    </source>
</evidence>
<dbReference type="PANTHER" id="PTHR46140">
    <property type="entry name" value="VACUOLAR TRANSPORTER CHAPERONE 1-RELATED"/>
    <property type="match status" value="1"/>
</dbReference>
<dbReference type="FunCoup" id="A0A2T3A3M5">
    <property type="interactions" value="60"/>
</dbReference>
<dbReference type="AlphaFoldDB" id="A0A2T3A3M5"/>
<feature type="transmembrane region" description="Helical" evidence="7">
    <location>
        <begin position="714"/>
        <end position="736"/>
    </location>
</feature>
<dbReference type="Proteomes" id="UP000241462">
    <property type="component" value="Unassembled WGS sequence"/>
</dbReference>
<feature type="region of interest" description="Disordered" evidence="6">
    <location>
        <begin position="589"/>
        <end position="629"/>
    </location>
</feature>
<keyword evidence="5 7" id="KW-0472">Membrane</keyword>
<dbReference type="PROSITE" id="PS51382">
    <property type="entry name" value="SPX"/>
    <property type="match status" value="1"/>
</dbReference>
<comment type="subcellular location">
    <subcellularLocation>
        <location evidence="1">Vacuole membrane</location>
        <topology evidence="1">Multi-pass membrane protein</topology>
    </subcellularLocation>
</comment>
<keyword evidence="4 7" id="KW-1133">Transmembrane helix</keyword>
<keyword evidence="2" id="KW-0926">Vacuole</keyword>
<keyword evidence="3 7" id="KW-0812">Transmembrane</keyword>